<dbReference type="InterPro" id="IPR006012">
    <property type="entry name" value="Syntaxin/epimorphin_CS"/>
</dbReference>
<dbReference type="GO" id="GO:0048278">
    <property type="term" value="P:vesicle docking"/>
    <property type="evidence" value="ECO:0007669"/>
    <property type="project" value="TreeGrafter"/>
</dbReference>
<dbReference type="GO" id="GO:0012505">
    <property type="term" value="C:endomembrane system"/>
    <property type="evidence" value="ECO:0007669"/>
    <property type="project" value="TreeGrafter"/>
</dbReference>
<feature type="domain" description="T-SNARE coiled-coil homology" evidence="3">
    <location>
        <begin position="233"/>
        <end position="295"/>
    </location>
</feature>
<dbReference type="RefSeq" id="XP_005181732.2">
    <property type="nucleotide sequence ID" value="XM_005181675.4"/>
</dbReference>
<gene>
    <name evidence="4" type="primary">101892440</name>
</gene>
<dbReference type="KEGG" id="mde:101892440"/>
<evidence type="ECO:0000256" key="1">
    <source>
        <dbReference type="ARBA" id="ARBA00004211"/>
    </source>
</evidence>
<dbReference type="PROSITE" id="PS00914">
    <property type="entry name" value="SYNTAXIN"/>
    <property type="match status" value="1"/>
</dbReference>
<dbReference type="PANTHER" id="PTHR19957:SF19">
    <property type="entry name" value="SYNTAXIN-4"/>
    <property type="match status" value="1"/>
</dbReference>
<dbReference type="GO" id="GO:0006906">
    <property type="term" value="P:vesicle fusion"/>
    <property type="evidence" value="ECO:0007669"/>
    <property type="project" value="TreeGrafter"/>
</dbReference>
<dbReference type="PANTHER" id="PTHR19957">
    <property type="entry name" value="SYNTAXIN"/>
    <property type="match status" value="1"/>
</dbReference>
<organism evidence="4">
    <name type="scientific">Musca domestica</name>
    <name type="common">House fly</name>
    <dbReference type="NCBI Taxonomy" id="7370"/>
    <lineage>
        <taxon>Eukaryota</taxon>
        <taxon>Metazoa</taxon>
        <taxon>Ecdysozoa</taxon>
        <taxon>Arthropoda</taxon>
        <taxon>Hexapoda</taxon>
        <taxon>Insecta</taxon>
        <taxon>Pterygota</taxon>
        <taxon>Neoptera</taxon>
        <taxon>Endopterygota</taxon>
        <taxon>Diptera</taxon>
        <taxon>Brachycera</taxon>
        <taxon>Muscomorpha</taxon>
        <taxon>Muscoidea</taxon>
        <taxon>Muscidae</taxon>
        <taxon>Musca</taxon>
    </lineage>
</organism>
<dbReference type="eggNOG" id="KOG0810">
    <property type="taxonomic scope" value="Eukaryota"/>
</dbReference>
<dbReference type="InterPro" id="IPR000727">
    <property type="entry name" value="T_SNARE_dom"/>
</dbReference>
<dbReference type="GO" id="GO:0006887">
    <property type="term" value="P:exocytosis"/>
    <property type="evidence" value="ECO:0007669"/>
    <property type="project" value="TreeGrafter"/>
</dbReference>
<dbReference type="AlphaFoldDB" id="A0A1I8MCS3"/>
<evidence type="ECO:0000259" key="3">
    <source>
        <dbReference type="PROSITE" id="PS50192"/>
    </source>
</evidence>
<dbReference type="SUPFAM" id="SSF47661">
    <property type="entry name" value="t-snare proteins"/>
    <property type="match status" value="1"/>
</dbReference>
<dbReference type="EnsemblMetazoa" id="MDOA003576-RB">
    <property type="protein sequence ID" value="MDOA003576-PB"/>
    <property type="gene ID" value="MDOA003576"/>
</dbReference>
<protein>
    <recommendedName>
        <fullName evidence="3">t-SNARE coiled-coil homology domain-containing protein</fullName>
    </recommendedName>
</protein>
<dbReference type="GO" id="GO:0006886">
    <property type="term" value="P:intracellular protein transport"/>
    <property type="evidence" value="ECO:0007669"/>
    <property type="project" value="InterPro"/>
</dbReference>
<reference evidence="4" key="1">
    <citation type="submission" date="2020-05" db="UniProtKB">
        <authorList>
            <consortium name="EnsemblMetazoa"/>
        </authorList>
    </citation>
    <scope>IDENTIFICATION</scope>
    <source>
        <strain evidence="4">Aabys</strain>
    </source>
</reference>
<dbReference type="SMART" id="SM00397">
    <property type="entry name" value="t_SNARE"/>
    <property type="match status" value="1"/>
</dbReference>
<dbReference type="VEuPathDB" id="VectorBase:MDOMA2_008463"/>
<dbReference type="OrthoDB" id="10255013at2759"/>
<evidence type="ECO:0000256" key="2">
    <source>
        <dbReference type="ARBA" id="ARBA00009063"/>
    </source>
</evidence>
<dbReference type="GO" id="GO:0000149">
    <property type="term" value="F:SNARE binding"/>
    <property type="evidence" value="ECO:0007669"/>
    <property type="project" value="TreeGrafter"/>
</dbReference>
<proteinExistence type="inferred from homology"/>
<accession>A0A1I8MCS3</accession>
<name>A0A1I8MCS3_MUSDO</name>
<dbReference type="Gene3D" id="1.20.58.70">
    <property type="match status" value="1"/>
</dbReference>
<dbReference type="GO" id="GO:0005484">
    <property type="term" value="F:SNAP receptor activity"/>
    <property type="evidence" value="ECO:0007669"/>
    <property type="project" value="InterPro"/>
</dbReference>
<dbReference type="PROSITE" id="PS50192">
    <property type="entry name" value="T_SNARE"/>
    <property type="match status" value="1"/>
</dbReference>
<comment type="similarity">
    <text evidence="2">Belongs to the syntaxin family.</text>
</comment>
<comment type="subcellular location">
    <subcellularLocation>
        <location evidence="1">Membrane</location>
        <topology evidence="1">Single-pass type IV membrane protein</topology>
    </subcellularLocation>
</comment>
<dbReference type="InterPro" id="IPR045242">
    <property type="entry name" value="Syntaxin"/>
</dbReference>
<dbReference type="GO" id="GO:0005886">
    <property type="term" value="C:plasma membrane"/>
    <property type="evidence" value="ECO:0007669"/>
    <property type="project" value="TreeGrafter"/>
</dbReference>
<dbReference type="GO" id="GO:0031201">
    <property type="term" value="C:SNARE complex"/>
    <property type="evidence" value="ECO:0007669"/>
    <property type="project" value="TreeGrafter"/>
</dbReference>
<dbReference type="VEuPathDB" id="VectorBase:MDOA003576"/>
<evidence type="ECO:0000313" key="4">
    <source>
        <dbReference type="EnsemblMetazoa" id="MDOA003576-PB"/>
    </source>
</evidence>
<dbReference type="STRING" id="7370.A0A1I8MCS3"/>
<sequence length="351" mass="41053">MIKDRLEELREESKLFHAKSSDSLCIINEDDIVGYISHEKANGKEPLQPVANGRELEEEEAEANEETEFVIIPHNPAMEALLKVYSQILQEFTVIQSNLDKMKDMATAKNAKNFNEKDFYNLRQSSILIGGNIMNKFQTLETNLPQSDDFTTLARMKRILYYGLFQKYVEIWTEMEEFLQEYENNLKRTLRTQSRILNIELNEEEIETLVTNKQTNLYTCNILEDTEHARKTLNALTARLGDLKKLEKSLEEVHAVFIQLQTLVVEQSMVIQSIEKHYLDARDYVEQAAEEIKEAEVLQKKRIKFWHIFLIFKRTKRTVRREVVDGGGHEVIENANEMVEHCFVLEQDEVS</sequence>
<dbReference type="InterPro" id="IPR010989">
    <property type="entry name" value="SNARE"/>
</dbReference>